<name>A0A2N6K9C7_FISMU</name>
<accession>A0A2N6K9C7</accession>
<dbReference type="RefSeq" id="WP_016868800.1">
    <property type="nucleotide sequence ID" value="NZ_CAWNVR010000461.1"/>
</dbReference>
<feature type="domain" description="Glycosyl transferase family 1" evidence="2">
    <location>
        <begin position="187"/>
        <end position="345"/>
    </location>
</feature>
<dbReference type="Gene3D" id="3.40.50.2000">
    <property type="entry name" value="Glycogen Phosphorylase B"/>
    <property type="match status" value="2"/>
</dbReference>
<dbReference type="CDD" id="cd03801">
    <property type="entry name" value="GT4_PimA-like"/>
    <property type="match status" value="1"/>
</dbReference>
<dbReference type="Pfam" id="PF00534">
    <property type="entry name" value="Glycos_transf_1"/>
    <property type="match status" value="1"/>
</dbReference>
<sequence>MIKVFILSSGLGYIQRGYESFSQELFDALSQNCSLDVTLFKGNGKPSSKEIVVWNIPYYGKLAQKISEFFKKPERRDPYFTQQVTFFLSFLPHLYLKKPDIIFFTEPSLGTLLWHWRSITKQSYQFLFCNGGPCSPNIFYRWDRVLQVAPTHFQSALDIGVAAEKQTLIPHAIHIPSEPIILSDRERELLRHKLGLPEKRPLILSVAAINKSRKRMDYVISEIAHLPEPRPYLLLLGHQGEEAREIIQLGNSLLGVENFQIRTVDKNEVADYYKVADAFVLASLYEGFGLVFLEAMSHGLPCLAHDYEVPRYILGKEGYFANFELAGSLANLIPQALAESHDISKRRHRHHTVYERFSWDKLRPEYVKLIQQCVNS</sequence>
<keyword evidence="4" id="KW-1185">Reference proteome</keyword>
<evidence type="ECO:0000313" key="4">
    <source>
        <dbReference type="Proteomes" id="UP000235036"/>
    </source>
</evidence>
<reference evidence="3 4" key="1">
    <citation type="submission" date="2017-08" db="EMBL/GenBank/DDBJ databases">
        <title>Genomes of Fischerella (Mastigocladus) sp. strains.</title>
        <authorList>
            <person name="Miller S.R."/>
        </authorList>
    </citation>
    <scope>NUCLEOTIDE SEQUENCE [LARGE SCALE GENOMIC DNA]</scope>
    <source>
        <strain evidence="3 4">CCMEE 5323</strain>
    </source>
</reference>
<evidence type="ECO:0000256" key="1">
    <source>
        <dbReference type="ARBA" id="ARBA00022679"/>
    </source>
</evidence>
<organism evidence="3 4">
    <name type="scientific">Fischerella muscicola CCMEE 5323</name>
    <dbReference type="NCBI Taxonomy" id="2019572"/>
    <lineage>
        <taxon>Bacteria</taxon>
        <taxon>Bacillati</taxon>
        <taxon>Cyanobacteriota</taxon>
        <taxon>Cyanophyceae</taxon>
        <taxon>Nostocales</taxon>
        <taxon>Hapalosiphonaceae</taxon>
        <taxon>Fischerella</taxon>
    </lineage>
</organism>
<evidence type="ECO:0000259" key="2">
    <source>
        <dbReference type="Pfam" id="PF00534"/>
    </source>
</evidence>
<evidence type="ECO:0000313" key="3">
    <source>
        <dbReference type="EMBL" id="PLZ94614.1"/>
    </source>
</evidence>
<dbReference type="PANTHER" id="PTHR46401">
    <property type="entry name" value="GLYCOSYLTRANSFERASE WBBK-RELATED"/>
    <property type="match status" value="1"/>
</dbReference>
<dbReference type="Proteomes" id="UP000235036">
    <property type="component" value="Unassembled WGS sequence"/>
</dbReference>
<dbReference type="SUPFAM" id="SSF53756">
    <property type="entry name" value="UDP-Glycosyltransferase/glycogen phosphorylase"/>
    <property type="match status" value="1"/>
</dbReference>
<dbReference type="AlphaFoldDB" id="A0A2N6K9C7"/>
<dbReference type="GO" id="GO:0009103">
    <property type="term" value="P:lipopolysaccharide biosynthetic process"/>
    <property type="evidence" value="ECO:0007669"/>
    <property type="project" value="TreeGrafter"/>
</dbReference>
<keyword evidence="1 3" id="KW-0808">Transferase</keyword>
<comment type="caution">
    <text evidence="3">The sequence shown here is derived from an EMBL/GenBank/DDBJ whole genome shotgun (WGS) entry which is preliminary data.</text>
</comment>
<dbReference type="EMBL" id="NRQW01000004">
    <property type="protein sequence ID" value="PLZ94614.1"/>
    <property type="molecule type" value="Genomic_DNA"/>
</dbReference>
<dbReference type="GO" id="GO:0016757">
    <property type="term" value="F:glycosyltransferase activity"/>
    <property type="evidence" value="ECO:0007669"/>
    <property type="project" value="InterPro"/>
</dbReference>
<dbReference type="InterPro" id="IPR001296">
    <property type="entry name" value="Glyco_trans_1"/>
</dbReference>
<proteinExistence type="predicted"/>
<gene>
    <name evidence="3" type="ORF">CEN44_00205</name>
</gene>
<protein>
    <submittedName>
        <fullName evidence="3">Glycosyl transferase</fullName>
    </submittedName>
</protein>
<dbReference type="PANTHER" id="PTHR46401:SF2">
    <property type="entry name" value="GLYCOSYLTRANSFERASE WBBK-RELATED"/>
    <property type="match status" value="1"/>
</dbReference>